<dbReference type="SMART" id="SM00704">
    <property type="entry name" value="ZnF_CDGSH"/>
    <property type="match status" value="2"/>
</dbReference>
<keyword evidence="8" id="KW-1185">Reference proteome</keyword>
<dbReference type="PANTHER" id="PTHR46491">
    <property type="entry name" value="CDGSH IRON SULFUR DOMAIN PROTEIN HOMOLOG"/>
    <property type="match status" value="1"/>
</dbReference>
<dbReference type="InterPro" id="IPR052950">
    <property type="entry name" value="CISD"/>
</dbReference>
<dbReference type="AlphaFoldDB" id="A0A8C4TJE2"/>
<reference evidence="7" key="1">
    <citation type="submission" date="2021-06" db="EMBL/GenBank/DDBJ databases">
        <authorList>
            <consortium name="Wellcome Sanger Institute Data Sharing"/>
        </authorList>
    </citation>
    <scope>NUCLEOTIDE SEQUENCE [LARGE SCALE GENOMIC DNA]</scope>
</reference>
<evidence type="ECO:0000256" key="1">
    <source>
        <dbReference type="ARBA" id="ARBA00022714"/>
    </source>
</evidence>
<proteinExistence type="predicted"/>
<dbReference type="GO" id="GO:0051537">
    <property type="term" value="F:2 iron, 2 sulfur cluster binding"/>
    <property type="evidence" value="ECO:0007669"/>
    <property type="project" value="UniProtKB-KW"/>
</dbReference>
<evidence type="ECO:0000313" key="7">
    <source>
        <dbReference type="Ensembl" id="ENSECRP00000031436.1"/>
    </source>
</evidence>
<evidence type="ECO:0000259" key="6">
    <source>
        <dbReference type="SMART" id="SM00704"/>
    </source>
</evidence>
<keyword evidence="3" id="KW-0408">Iron</keyword>
<dbReference type="PANTHER" id="PTHR46491:SF3">
    <property type="entry name" value="CDGSH IRON-SULFUR DOMAIN-CONTAINING PROTEIN 3, MITOCHONDRIAL"/>
    <property type="match status" value="1"/>
</dbReference>
<evidence type="ECO:0000256" key="5">
    <source>
        <dbReference type="ARBA" id="ARBA00034078"/>
    </source>
</evidence>
<dbReference type="GO" id="GO:0005739">
    <property type="term" value="C:mitochondrion"/>
    <property type="evidence" value="ECO:0007669"/>
    <property type="project" value="TreeGrafter"/>
</dbReference>
<dbReference type="Pfam" id="PF09360">
    <property type="entry name" value="zf-CDGSH"/>
    <property type="match status" value="2"/>
</dbReference>
<feature type="domain" description="Iron-binding zinc finger CDGSH type" evidence="6">
    <location>
        <begin position="79"/>
        <end position="116"/>
    </location>
</feature>
<protein>
    <recommendedName>
        <fullName evidence="6">Iron-binding zinc finger CDGSH type domain-containing protein</fullName>
    </recommendedName>
</protein>
<dbReference type="InterPro" id="IPR042216">
    <property type="entry name" value="MitoNEET_CISD"/>
</dbReference>
<organism evidence="7 8">
    <name type="scientific">Erpetoichthys calabaricus</name>
    <name type="common">Rope fish</name>
    <name type="synonym">Calamoichthys calabaricus</name>
    <dbReference type="NCBI Taxonomy" id="27687"/>
    <lineage>
        <taxon>Eukaryota</taxon>
        <taxon>Metazoa</taxon>
        <taxon>Chordata</taxon>
        <taxon>Craniata</taxon>
        <taxon>Vertebrata</taxon>
        <taxon>Euteleostomi</taxon>
        <taxon>Actinopterygii</taxon>
        <taxon>Polypteriformes</taxon>
        <taxon>Polypteridae</taxon>
        <taxon>Erpetoichthys</taxon>
    </lineage>
</organism>
<dbReference type="InterPro" id="IPR018967">
    <property type="entry name" value="FeS-contain_CDGSH-typ"/>
</dbReference>
<keyword evidence="4" id="KW-0411">Iron-sulfur</keyword>
<dbReference type="Ensembl" id="ENSECRT00000032103.1">
    <property type="protein sequence ID" value="ENSECRP00000031436.1"/>
    <property type="gene ID" value="ENSECRG00000021306.1"/>
</dbReference>
<dbReference type="Proteomes" id="UP000694620">
    <property type="component" value="Chromosome 14"/>
</dbReference>
<evidence type="ECO:0000256" key="2">
    <source>
        <dbReference type="ARBA" id="ARBA00022723"/>
    </source>
</evidence>
<sequence length="123" mass="13683">MAASLLHCARRASVSKIRYVFRVCFFSSDTHPIPEPKIAAKHPFKVDLEAGKRYSWCACGHSMKQPFCDGTHKKQAPGLSPVRFTLDEAKTVWLCGCKRTQNAPYCDGTHKSDLVQSNESGLP</sequence>
<reference evidence="7" key="3">
    <citation type="submission" date="2025-09" db="UniProtKB">
        <authorList>
            <consortium name="Ensembl"/>
        </authorList>
    </citation>
    <scope>IDENTIFICATION</scope>
</reference>
<evidence type="ECO:0000313" key="8">
    <source>
        <dbReference type="Proteomes" id="UP000694620"/>
    </source>
</evidence>
<accession>A0A8C4TJE2</accession>
<name>A0A8C4TJE2_ERPCA</name>
<evidence type="ECO:0000256" key="4">
    <source>
        <dbReference type="ARBA" id="ARBA00023014"/>
    </source>
</evidence>
<comment type="cofactor">
    <cofactor evidence="5">
        <name>[2Fe-2S] cluster</name>
        <dbReference type="ChEBI" id="CHEBI:190135"/>
    </cofactor>
</comment>
<keyword evidence="2" id="KW-0479">Metal-binding</keyword>
<keyword evidence="1" id="KW-0001">2Fe-2S</keyword>
<evidence type="ECO:0000256" key="3">
    <source>
        <dbReference type="ARBA" id="ARBA00023004"/>
    </source>
</evidence>
<reference evidence="7" key="2">
    <citation type="submission" date="2025-08" db="UniProtKB">
        <authorList>
            <consortium name="Ensembl"/>
        </authorList>
    </citation>
    <scope>IDENTIFICATION</scope>
</reference>
<gene>
    <name evidence="7" type="primary">LOC114665451</name>
</gene>
<dbReference type="RefSeq" id="XP_028675863.1">
    <property type="nucleotide sequence ID" value="XM_028820030.2"/>
</dbReference>
<dbReference type="GeneID" id="114665451"/>
<dbReference type="GO" id="GO:0046872">
    <property type="term" value="F:metal ion binding"/>
    <property type="evidence" value="ECO:0007669"/>
    <property type="project" value="UniProtKB-KW"/>
</dbReference>
<dbReference type="GeneTree" id="ENSGT00940000165589"/>
<feature type="domain" description="Iron-binding zinc finger CDGSH type" evidence="6">
    <location>
        <begin position="41"/>
        <end position="78"/>
    </location>
</feature>
<dbReference type="Gene3D" id="3.40.5.90">
    <property type="entry name" value="CDGSH iron-sulfur domain, mitoNEET-type"/>
    <property type="match status" value="2"/>
</dbReference>